<reference evidence="2 3" key="1">
    <citation type="journal article" date="2013" name="Curr. Biol.">
        <title>The Genome of the Foraminiferan Reticulomyxa filosa.</title>
        <authorList>
            <person name="Glockner G."/>
            <person name="Hulsmann N."/>
            <person name="Schleicher M."/>
            <person name="Noegel A.A."/>
            <person name="Eichinger L."/>
            <person name="Gallinger C."/>
            <person name="Pawlowski J."/>
            <person name="Sierra R."/>
            <person name="Euteneuer U."/>
            <person name="Pillet L."/>
            <person name="Moustafa A."/>
            <person name="Platzer M."/>
            <person name="Groth M."/>
            <person name="Szafranski K."/>
            <person name="Schliwa M."/>
        </authorList>
    </citation>
    <scope>NUCLEOTIDE SEQUENCE [LARGE SCALE GENOMIC DNA]</scope>
</reference>
<sequence>MLSGCWKCAYTNKCTNLNNTKDQWLKEAINMVQSKPKPLACYIFSERDTFVNQVKDKISGGAIVVNDTVFHMTLQNVPLAGLVSRAVAIMVATTLLSHFLMRNLLPDAFLDWNERLIPRPKSTQRVIIEAGTKIAILGVTTHFALKRFANFDIFEKLQTFSS</sequence>
<dbReference type="GO" id="GO:0006081">
    <property type="term" value="P:aldehyde metabolic process"/>
    <property type="evidence" value="ECO:0007669"/>
    <property type="project" value="InterPro"/>
</dbReference>
<dbReference type="InterPro" id="IPR016163">
    <property type="entry name" value="Ald_DH_C"/>
</dbReference>
<dbReference type="PANTHER" id="PTHR43570">
    <property type="entry name" value="ALDEHYDE DEHYDROGENASE"/>
    <property type="match status" value="1"/>
</dbReference>
<comment type="caution">
    <text evidence="2">The sequence shown here is derived from an EMBL/GenBank/DDBJ whole genome shotgun (WGS) entry which is preliminary data.</text>
</comment>
<protein>
    <submittedName>
        <fullName evidence="2">Aldehyde dehydrogenase</fullName>
    </submittedName>
</protein>
<organism evidence="2 3">
    <name type="scientific">Reticulomyxa filosa</name>
    <dbReference type="NCBI Taxonomy" id="46433"/>
    <lineage>
        <taxon>Eukaryota</taxon>
        <taxon>Sar</taxon>
        <taxon>Rhizaria</taxon>
        <taxon>Retaria</taxon>
        <taxon>Foraminifera</taxon>
        <taxon>Monothalamids</taxon>
        <taxon>Reticulomyxidae</taxon>
        <taxon>Reticulomyxa</taxon>
    </lineage>
</organism>
<keyword evidence="1" id="KW-0560">Oxidoreductase</keyword>
<proteinExistence type="predicted"/>
<dbReference type="SUPFAM" id="SSF53720">
    <property type="entry name" value="ALDH-like"/>
    <property type="match status" value="1"/>
</dbReference>
<dbReference type="InterPro" id="IPR016161">
    <property type="entry name" value="Ald_DH/histidinol_DH"/>
</dbReference>
<accession>X6NS61</accession>
<dbReference type="GO" id="GO:0005737">
    <property type="term" value="C:cytoplasm"/>
    <property type="evidence" value="ECO:0007669"/>
    <property type="project" value="TreeGrafter"/>
</dbReference>
<dbReference type="InterPro" id="IPR012394">
    <property type="entry name" value="Aldehyde_DH_NAD(P)"/>
</dbReference>
<dbReference type="EMBL" id="ASPP01006243">
    <property type="protein sequence ID" value="ETO29120.1"/>
    <property type="molecule type" value="Genomic_DNA"/>
</dbReference>
<dbReference type="PANTHER" id="PTHR43570:SF16">
    <property type="entry name" value="ALDEHYDE DEHYDROGENASE TYPE III, ISOFORM Q"/>
    <property type="match status" value="1"/>
</dbReference>
<evidence type="ECO:0000313" key="3">
    <source>
        <dbReference type="Proteomes" id="UP000023152"/>
    </source>
</evidence>
<dbReference type="Proteomes" id="UP000023152">
    <property type="component" value="Unassembled WGS sequence"/>
</dbReference>
<dbReference type="Gene3D" id="3.40.309.10">
    <property type="entry name" value="Aldehyde Dehydrogenase, Chain A, domain 2"/>
    <property type="match status" value="1"/>
</dbReference>
<evidence type="ECO:0000313" key="2">
    <source>
        <dbReference type="EMBL" id="ETO29120.1"/>
    </source>
</evidence>
<evidence type="ECO:0000256" key="1">
    <source>
        <dbReference type="ARBA" id="ARBA00023002"/>
    </source>
</evidence>
<dbReference type="OrthoDB" id="440325at2759"/>
<dbReference type="AlphaFoldDB" id="X6NS61"/>
<gene>
    <name evidence="2" type="ORF">RFI_08004</name>
</gene>
<name>X6NS61_RETFI</name>
<keyword evidence="3" id="KW-1185">Reference proteome</keyword>
<dbReference type="GO" id="GO:0004029">
    <property type="term" value="F:aldehyde dehydrogenase (NAD+) activity"/>
    <property type="evidence" value="ECO:0007669"/>
    <property type="project" value="TreeGrafter"/>
</dbReference>